<dbReference type="InterPro" id="IPR013986">
    <property type="entry name" value="DExx_box_DNA_helicase_dom_sf"/>
</dbReference>
<dbReference type="Proteomes" id="UP000800981">
    <property type="component" value="Unassembled WGS sequence"/>
</dbReference>
<dbReference type="InterPro" id="IPR000212">
    <property type="entry name" value="DNA_helicase_UvrD/REP"/>
</dbReference>
<proteinExistence type="inferred from homology"/>
<evidence type="ECO:0000256" key="7">
    <source>
        <dbReference type="ARBA" id="ARBA00034617"/>
    </source>
</evidence>
<evidence type="ECO:0000256" key="2">
    <source>
        <dbReference type="ARBA" id="ARBA00022741"/>
    </source>
</evidence>
<evidence type="ECO:0000256" key="8">
    <source>
        <dbReference type="ARBA" id="ARBA00034808"/>
    </source>
</evidence>
<feature type="domain" description="HRDC" evidence="12">
    <location>
        <begin position="629"/>
        <end position="709"/>
    </location>
</feature>
<keyword evidence="6" id="KW-0413">Isomerase</keyword>
<evidence type="ECO:0000259" key="14">
    <source>
        <dbReference type="PROSITE" id="PS51217"/>
    </source>
</evidence>
<comment type="similarity">
    <text evidence="1">Belongs to the helicase family. UvrD subfamily.</text>
</comment>
<dbReference type="Pfam" id="PF13361">
    <property type="entry name" value="UvrD_C"/>
    <property type="match status" value="2"/>
</dbReference>
<sequence length="711" mass="76286">MPPADAPSAAPLDADTVLATLDPEQREAARALTGPVVILAGAGTGKTRAITARIAHGVLAGVYVPQQVLAVTFTARAAGEMRTRLRALGVEGAQARTFHSAALRQLQYFWPRVVGGDLPTIVPQKARFVAEAASRLGLPTDRTTVRDLASEVEWAKVTQTHRDDYERVVTASGRVAPAGLAPAEVARLLGAYEEVKRDRGAIDFEDVLVYAVGLLADNGEVAAQVRRQYRHFVVDEYQDVSPLQQSLLDLWLGDRDELCVVGDPSQTIYSFTGATPAHLLGFRRRYPQATEVRLVRDYRSTPQVVALANALLARGGAAGGSRPLELVAQRPPGPAVRYVEHADETAEADAVAKEAARLIAAGTRASEIAVLFRTNGQSEAFEQALADAGVPYVLRGGERFFERREVREAHLLLRGAARSGEGDEPASDAARAVLSTMGWTPEPPRAGGAARERWDSLSALVRLGEELAESRGQASLTDLVAELDERAAASHAPVVEGVTLASLHAAKGLEWDVVFLAGLVEGLVPISFAETDEEVAEERRLLYVGVTRARERLVLSWSRARGRRPSRFLEGLRPGGGSQSDRPGGLSGRGEGGGSRRERRVLASVCSGCGQALSTAAERKVGRCADCPAAYDEELFARLRDWRLRLSKEQSLPAFVVFTDATLAAIAQAMPRSAPELARVPGVGATKLDRYGEDVLALVRGEDPAENLAEK</sequence>
<dbReference type="PROSITE" id="PS50967">
    <property type="entry name" value="HRDC"/>
    <property type="match status" value="1"/>
</dbReference>
<dbReference type="InterPro" id="IPR044876">
    <property type="entry name" value="HRDC_dom_sf"/>
</dbReference>
<reference evidence="15 16" key="1">
    <citation type="submission" date="2020-03" db="EMBL/GenBank/DDBJ databases">
        <title>Two novel Motilibacter sp.</title>
        <authorList>
            <person name="Liu S."/>
        </authorList>
    </citation>
    <scope>NUCLEOTIDE SEQUENCE [LARGE SCALE GENOMIC DNA]</scope>
    <source>
        <strain evidence="15 16">E257</strain>
    </source>
</reference>
<dbReference type="RefSeq" id="WP_166279441.1">
    <property type="nucleotide sequence ID" value="NZ_JAANNP010000002.1"/>
</dbReference>
<dbReference type="SUPFAM" id="SSF52540">
    <property type="entry name" value="P-loop containing nucleoside triphosphate hydrolases"/>
    <property type="match status" value="1"/>
</dbReference>
<dbReference type="InterPro" id="IPR014016">
    <property type="entry name" value="UvrD-like_ATP-bd"/>
</dbReference>
<dbReference type="EMBL" id="JAANNP010000002">
    <property type="protein sequence ID" value="NHC13275.1"/>
    <property type="molecule type" value="Genomic_DNA"/>
</dbReference>
<dbReference type="Gene3D" id="1.10.10.160">
    <property type="match status" value="1"/>
</dbReference>
<dbReference type="SUPFAM" id="SSF47819">
    <property type="entry name" value="HRDC-like"/>
    <property type="match status" value="1"/>
</dbReference>
<comment type="catalytic activity">
    <reaction evidence="7">
        <text>Couples ATP hydrolysis with the unwinding of duplex DNA by translocating in the 3'-5' direction.</text>
        <dbReference type="EC" id="5.6.2.4"/>
    </reaction>
</comment>
<accession>A0ABX0GU50</accession>
<dbReference type="CDD" id="cd18807">
    <property type="entry name" value="SF1_C_UvrD"/>
    <property type="match status" value="1"/>
</dbReference>
<dbReference type="InterPro" id="IPR014017">
    <property type="entry name" value="DNA_helicase_UvrD-like_C"/>
</dbReference>
<evidence type="ECO:0000259" key="13">
    <source>
        <dbReference type="PROSITE" id="PS51198"/>
    </source>
</evidence>
<dbReference type="Pfam" id="PF00580">
    <property type="entry name" value="UvrD-helicase"/>
    <property type="match status" value="1"/>
</dbReference>
<feature type="binding site" evidence="10">
    <location>
        <begin position="40"/>
        <end position="47"/>
    </location>
    <ligand>
        <name>ATP</name>
        <dbReference type="ChEBI" id="CHEBI:30616"/>
    </ligand>
</feature>
<keyword evidence="16" id="KW-1185">Reference proteome</keyword>
<dbReference type="InterPro" id="IPR010997">
    <property type="entry name" value="HRDC-like_sf"/>
</dbReference>
<keyword evidence="3 10" id="KW-0378">Hydrolase</keyword>
<evidence type="ECO:0000256" key="5">
    <source>
        <dbReference type="ARBA" id="ARBA00022840"/>
    </source>
</evidence>
<dbReference type="Pfam" id="PF00570">
    <property type="entry name" value="HRDC"/>
    <property type="match status" value="1"/>
</dbReference>
<dbReference type="InterPro" id="IPR027417">
    <property type="entry name" value="P-loop_NTPase"/>
</dbReference>
<keyword evidence="5 10" id="KW-0067">ATP-binding</keyword>
<protein>
    <recommendedName>
        <fullName evidence="8">DNA 3'-5' helicase</fullName>
        <ecNumber evidence="8">5.6.2.4</ecNumber>
    </recommendedName>
</protein>
<evidence type="ECO:0000256" key="4">
    <source>
        <dbReference type="ARBA" id="ARBA00022806"/>
    </source>
</evidence>
<dbReference type="PANTHER" id="PTHR11070">
    <property type="entry name" value="UVRD / RECB / PCRA DNA HELICASE FAMILY MEMBER"/>
    <property type="match status" value="1"/>
</dbReference>
<dbReference type="PROSITE" id="PS51217">
    <property type="entry name" value="UVRD_HELICASE_CTER"/>
    <property type="match status" value="1"/>
</dbReference>
<evidence type="ECO:0000256" key="6">
    <source>
        <dbReference type="ARBA" id="ARBA00023235"/>
    </source>
</evidence>
<dbReference type="Gene3D" id="1.10.486.10">
    <property type="entry name" value="PCRA, domain 4"/>
    <property type="match status" value="2"/>
</dbReference>
<dbReference type="PROSITE" id="PS51198">
    <property type="entry name" value="UVRD_HELICASE_ATP_BIND"/>
    <property type="match status" value="1"/>
</dbReference>
<comment type="catalytic activity">
    <reaction evidence="9">
        <text>ATP + H2O = ADP + phosphate + H(+)</text>
        <dbReference type="Rhea" id="RHEA:13065"/>
        <dbReference type="ChEBI" id="CHEBI:15377"/>
        <dbReference type="ChEBI" id="CHEBI:15378"/>
        <dbReference type="ChEBI" id="CHEBI:30616"/>
        <dbReference type="ChEBI" id="CHEBI:43474"/>
        <dbReference type="ChEBI" id="CHEBI:456216"/>
        <dbReference type="EC" id="5.6.2.4"/>
    </reaction>
</comment>
<evidence type="ECO:0000313" key="16">
    <source>
        <dbReference type="Proteomes" id="UP000800981"/>
    </source>
</evidence>
<evidence type="ECO:0000256" key="1">
    <source>
        <dbReference type="ARBA" id="ARBA00009922"/>
    </source>
</evidence>
<feature type="domain" description="UvrD-like helicase ATP-binding" evidence="13">
    <location>
        <begin position="19"/>
        <end position="301"/>
    </location>
</feature>
<evidence type="ECO:0000256" key="10">
    <source>
        <dbReference type="PROSITE-ProRule" id="PRU00560"/>
    </source>
</evidence>
<evidence type="ECO:0000313" key="15">
    <source>
        <dbReference type="EMBL" id="NHC13275.1"/>
    </source>
</evidence>
<evidence type="ECO:0000259" key="12">
    <source>
        <dbReference type="PROSITE" id="PS50967"/>
    </source>
</evidence>
<dbReference type="InterPro" id="IPR002121">
    <property type="entry name" value="HRDC_dom"/>
</dbReference>
<dbReference type="Gene3D" id="3.40.50.300">
    <property type="entry name" value="P-loop containing nucleotide triphosphate hydrolases"/>
    <property type="match status" value="3"/>
</dbReference>
<feature type="domain" description="UvrD-like helicase C-terminal" evidence="14">
    <location>
        <begin position="302"/>
        <end position="551"/>
    </location>
</feature>
<evidence type="ECO:0000256" key="9">
    <source>
        <dbReference type="ARBA" id="ARBA00048988"/>
    </source>
</evidence>
<evidence type="ECO:0000256" key="3">
    <source>
        <dbReference type="ARBA" id="ARBA00022801"/>
    </source>
</evidence>
<feature type="region of interest" description="Disordered" evidence="11">
    <location>
        <begin position="567"/>
        <end position="596"/>
    </location>
</feature>
<name>A0ABX0GU50_9ACTN</name>
<gene>
    <name evidence="15" type="ORF">G9H71_05700</name>
</gene>
<dbReference type="Gene3D" id="1.10.150.80">
    <property type="entry name" value="HRDC domain"/>
    <property type="match status" value="1"/>
</dbReference>
<keyword evidence="4 10" id="KW-0347">Helicase</keyword>
<dbReference type="EC" id="5.6.2.4" evidence="8"/>
<dbReference type="SMART" id="SM00341">
    <property type="entry name" value="HRDC"/>
    <property type="match status" value="1"/>
</dbReference>
<dbReference type="CDD" id="cd17932">
    <property type="entry name" value="DEXQc_UvrD"/>
    <property type="match status" value="1"/>
</dbReference>
<dbReference type="PANTHER" id="PTHR11070:SF69">
    <property type="entry name" value="ATP-DEPENDENT DNA HELICASE UVRD2"/>
    <property type="match status" value="1"/>
</dbReference>
<comment type="caution">
    <text evidence="15">The sequence shown here is derived from an EMBL/GenBank/DDBJ whole genome shotgun (WGS) entry which is preliminary data.</text>
</comment>
<organism evidence="15 16">
    <name type="scientific">Motilibacter deserti</name>
    <dbReference type="NCBI Taxonomy" id="2714956"/>
    <lineage>
        <taxon>Bacteria</taxon>
        <taxon>Bacillati</taxon>
        <taxon>Actinomycetota</taxon>
        <taxon>Actinomycetes</taxon>
        <taxon>Motilibacterales</taxon>
        <taxon>Motilibacteraceae</taxon>
        <taxon>Motilibacter</taxon>
    </lineage>
</organism>
<dbReference type="GO" id="GO:0004386">
    <property type="term" value="F:helicase activity"/>
    <property type="evidence" value="ECO:0007669"/>
    <property type="project" value="UniProtKB-KW"/>
</dbReference>
<keyword evidence="2 10" id="KW-0547">Nucleotide-binding</keyword>
<evidence type="ECO:0000256" key="11">
    <source>
        <dbReference type="SAM" id="MobiDB-lite"/>
    </source>
</evidence>